<proteinExistence type="predicted"/>
<dbReference type="AlphaFoldDB" id="A0AAW1DHP8"/>
<name>A0AAW1DHP8_9HEMI</name>
<reference evidence="1 2" key="1">
    <citation type="submission" date="2022-12" db="EMBL/GenBank/DDBJ databases">
        <title>Chromosome-level genome assembly of true bugs.</title>
        <authorList>
            <person name="Ma L."/>
            <person name="Li H."/>
        </authorList>
    </citation>
    <scope>NUCLEOTIDE SEQUENCE [LARGE SCALE GENOMIC DNA]</scope>
    <source>
        <strain evidence="1">Lab_2022b</strain>
    </source>
</reference>
<evidence type="ECO:0000313" key="1">
    <source>
        <dbReference type="EMBL" id="KAK9509942.1"/>
    </source>
</evidence>
<keyword evidence="2" id="KW-1185">Reference proteome</keyword>
<evidence type="ECO:0000313" key="2">
    <source>
        <dbReference type="Proteomes" id="UP001461498"/>
    </source>
</evidence>
<comment type="caution">
    <text evidence="1">The sequence shown here is derived from an EMBL/GenBank/DDBJ whole genome shotgun (WGS) entry which is preliminary data.</text>
</comment>
<protein>
    <submittedName>
        <fullName evidence="1">Uncharacterized protein</fullName>
    </submittedName>
</protein>
<sequence length="1070" mass="125244">MDDEKSVRRSEDRLSLMETRSRYSRYSSNTTLDSIGKRSGRFIQVGRSAAQYNIYKKTVSNRNYQGLSRAKVICKLKTMPLQYYQRIKTKQFLRERAFKKPKKNYTKARDKLLDERKDEPTNVKPLDTNKSPIWDRIETLIFKAAAKKAGIGVDKYEIIKNSLVNKKFNFLDYEKILQLFSSRSLDDLFMKPNNGLFDQDKLAASCITYKYRPEPMKIMQLPTIYPENMSIKNLFPETPAEEFESKMEQSLIQHYLKNADTSIIHKNEAIRRNARAAVITYLVANKPLQICKQPFDIFMRDIPYPRLTRNLKKSVIPRWKSAWNQLPKLTLDTRGYKMVGKINSDAQTEWKFTDLAEHFYFYKKLNKDFRKDDLEATIEAEENDRVLFGKAKRWRSKNIIKYNPPNSKFVTISQIKQEVKKILKRQTKSTQTLLGKPYLTPLRVNSPFIREPKYMTALEVVHFGELIKEPRLSSENESKSVKKYKYSVGKLSPTEKVRAIQECHQRRRDIAKKRSLKKMNYKFKIPKKKYKPVFLSEASREELTERNSLEDETKLENYSCESEKVAMNDTAIKPKSAVVNVLHCFTQLSPVTTGKDMSETQSDLSDQTCLYKKPKRKSDEVISYLPNMAQESHDCSKNVNIQHGSEDESFEHPLTASSSFKISSLDSAPLKIVKSVSTHLKSSKIPFDQQDKDSKIALVNRFLQANKKYDVAEIKWPIITKFMRKVYKRDCFQHLTDTSKKKIIKTLENVVQRNQILKDQRFQPESRPSDETLNKKIANIMCKKDKKSPAVNYGKISELTPNVEDLNLDDKYDSIPDLAPHIKIVDRKKQSQIASRYKGGDVPPWRHVEFWEDGEKLNRKLIHHRKLFDSVKDYIMRALYIKTELERERPLGKLDMFTPSWIKSYPCDKEQSSQLEQEEKLIKSILKKFAKDDSWRKIVDDKDVEMIDQLINSLGNTDSKIEKSKLKRRREVKRKNITPKDLSLNKINSKDLLKVISPNASFTSVSRIIPKPISPTVRKNATSQENSVSFLKSLNFHKIIGPKGEKYNMKKNPEKRQKRYRKYYRNEKFL</sequence>
<accession>A0AAW1DHP8</accession>
<gene>
    <name evidence="1" type="ORF">O3M35_004826</name>
</gene>
<dbReference type="EMBL" id="JAPXFL010000002">
    <property type="protein sequence ID" value="KAK9509942.1"/>
    <property type="molecule type" value="Genomic_DNA"/>
</dbReference>
<dbReference type="Proteomes" id="UP001461498">
    <property type="component" value="Unassembled WGS sequence"/>
</dbReference>
<organism evidence="1 2">
    <name type="scientific">Rhynocoris fuscipes</name>
    <dbReference type="NCBI Taxonomy" id="488301"/>
    <lineage>
        <taxon>Eukaryota</taxon>
        <taxon>Metazoa</taxon>
        <taxon>Ecdysozoa</taxon>
        <taxon>Arthropoda</taxon>
        <taxon>Hexapoda</taxon>
        <taxon>Insecta</taxon>
        <taxon>Pterygota</taxon>
        <taxon>Neoptera</taxon>
        <taxon>Paraneoptera</taxon>
        <taxon>Hemiptera</taxon>
        <taxon>Heteroptera</taxon>
        <taxon>Panheteroptera</taxon>
        <taxon>Cimicomorpha</taxon>
        <taxon>Reduviidae</taxon>
        <taxon>Harpactorinae</taxon>
        <taxon>Harpactorini</taxon>
        <taxon>Rhynocoris</taxon>
    </lineage>
</organism>